<evidence type="ECO:0000256" key="6">
    <source>
        <dbReference type="ARBA" id="ARBA00023015"/>
    </source>
</evidence>
<comment type="cofactor">
    <cofactor evidence="9">
        <name>Zn(2+)</name>
        <dbReference type="ChEBI" id="CHEBI:29105"/>
    </cofactor>
    <text evidence="9">Binds 1 zinc ion per subunit.</text>
</comment>
<keyword evidence="3" id="KW-0963">Cytoplasm</keyword>
<dbReference type="CDD" id="cd07153">
    <property type="entry name" value="Fur_like"/>
    <property type="match status" value="1"/>
</dbReference>
<gene>
    <name evidence="11" type="ORF">RU97_GL000249</name>
</gene>
<evidence type="ECO:0000256" key="2">
    <source>
        <dbReference type="ARBA" id="ARBA00007957"/>
    </source>
</evidence>
<keyword evidence="8" id="KW-0804">Transcription</keyword>
<accession>A0A1L8RJS8</accession>
<dbReference type="STRING" id="214095.RU97_GL000249"/>
<keyword evidence="7" id="KW-0238">DNA-binding</keyword>
<organism evidence="11 12">
    <name type="scientific">Enterococcus canis</name>
    <dbReference type="NCBI Taxonomy" id="214095"/>
    <lineage>
        <taxon>Bacteria</taxon>
        <taxon>Bacillati</taxon>
        <taxon>Bacillota</taxon>
        <taxon>Bacilli</taxon>
        <taxon>Lactobacillales</taxon>
        <taxon>Enterococcaceae</taxon>
        <taxon>Enterococcus</taxon>
    </lineage>
</organism>
<dbReference type="InterPro" id="IPR043135">
    <property type="entry name" value="Fur_C"/>
</dbReference>
<dbReference type="Gene3D" id="3.30.1490.190">
    <property type="match status" value="1"/>
</dbReference>
<dbReference type="GO" id="GO:0003700">
    <property type="term" value="F:DNA-binding transcription factor activity"/>
    <property type="evidence" value="ECO:0007669"/>
    <property type="project" value="InterPro"/>
</dbReference>
<dbReference type="GO" id="GO:1900376">
    <property type="term" value="P:regulation of secondary metabolite biosynthetic process"/>
    <property type="evidence" value="ECO:0007669"/>
    <property type="project" value="TreeGrafter"/>
</dbReference>
<evidence type="ECO:0000313" key="12">
    <source>
        <dbReference type="Proteomes" id="UP000181884"/>
    </source>
</evidence>
<feature type="binding site" evidence="10">
    <location>
        <position position="95"/>
    </location>
    <ligand>
        <name>Fe cation</name>
        <dbReference type="ChEBI" id="CHEBI:24875"/>
    </ligand>
</feature>
<dbReference type="Pfam" id="PF01475">
    <property type="entry name" value="FUR"/>
    <property type="match status" value="1"/>
</dbReference>
<evidence type="ECO:0000256" key="5">
    <source>
        <dbReference type="ARBA" id="ARBA00022833"/>
    </source>
</evidence>
<feature type="binding site" evidence="9">
    <location>
        <position position="138"/>
    </location>
    <ligand>
        <name>Zn(2+)</name>
        <dbReference type="ChEBI" id="CHEBI:29105"/>
    </ligand>
</feature>
<evidence type="ECO:0000256" key="1">
    <source>
        <dbReference type="ARBA" id="ARBA00004496"/>
    </source>
</evidence>
<comment type="similarity">
    <text evidence="2">Belongs to the Fur family.</text>
</comment>
<protein>
    <submittedName>
        <fullName evidence="11">FUR family transcriptional regulator</fullName>
    </submittedName>
</protein>
<dbReference type="Proteomes" id="UP000181884">
    <property type="component" value="Unassembled WGS sequence"/>
</dbReference>
<keyword evidence="9" id="KW-0479">Metal-binding</keyword>
<dbReference type="PANTHER" id="PTHR33202:SF1">
    <property type="entry name" value="FERRIC UPTAKE REGULATION PROTEIN"/>
    <property type="match status" value="1"/>
</dbReference>
<dbReference type="InterPro" id="IPR036388">
    <property type="entry name" value="WH-like_DNA-bd_sf"/>
</dbReference>
<dbReference type="Gene3D" id="1.10.10.10">
    <property type="entry name" value="Winged helix-like DNA-binding domain superfamily/Winged helix DNA-binding domain"/>
    <property type="match status" value="1"/>
</dbReference>
<comment type="cofactor">
    <cofactor evidence="10">
        <name>Mn(2+)</name>
        <dbReference type="ChEBI" id="CHEBI:29035"/>
    </cofactor>
    <cofactor evidence="10">
        <name>Fe(2+)</name>
        <dbReference type="ChEBI" id="CHEBI:29033"/>
    </cofactor>
    <text evidence="10">Binds 1 Mn(2+) or Fe(2+) ion per subunit.</text>
</comment>
<keyword evidence="4" id="KW-0678">Repressor</keyword>
<dbReference type="EMBL" id="JXKH01000001">
    <property type="protein sequence ID" value="OJG20016.1"/>
    <property type="molecule type" value="Genomic_DNA"/>
</dbReference>
<dbReference type="AlphaFoldDB" id="A0A1L8RJS8"/>
<dbReference type="GO" id="GO:0005737">
    <property type="term" value="C:cytoplasm"/>
    <property type="evidence" value="ECO:0007669"/>
    <property type="project" value="UniProtKB-SubCell"/>
</dbReference>
<comment type="subcellular location">
    <subcellularLocation>
        <location evidence="1">Cytoplasm</location>
    </subcellularLocation>
</comment>
<dbReference type="GO" id="GO:0045892">
    <property type="term" value="P:negative regulation of DNA-templated transcription"/>
    <property type="evidence" value="ECO:0007669"/>
    <property type="project" value="TreeGrafter"/>
</dbReference>
<reference evidence="11 12" key="1">
    <citation type="submission" date="2014-12" db="EMBL/GenBank/DDBJ databases">
        <title>Draft genome sequences of 29 type strains of Enterococci.</title>
        <authorList>
            <person name="Zhong Z."/>
            <person name="Sun Z."/>
            <person name="Liu W."/>
            <person name="Zhang W."/>
            <person name="Zhang H."/>
        </authorList>
    </citation>
    <scope>NUCLEOTIDE SEQUENCE [LARGE SCALE GENOMIC DNA]</scope>
    <source>
        <strain evidence="11 12">DSM 17029</strain>
    </source>
</reference>
<dbReference type="SUPFAM" id="SSF46785">
    <property type="entry name" value="Winged helix' DNA-binding domain"/>
    <property type="match status" value="1"/>
</dbReference>
<dbReference type="InterPro" id="IPR002481">
    <property type="entry name" value="FUR"/>
</dbReference>
<evidence type="ECO:0000256" key="8">
    <source>
        <dbReference type="ARBA" id="ARBA00023163"/>
    </source>
</evidence>
<evidence type="ECO:0000256" key="7">
    <source>
        <dbReference type="ARBA" id="ARBA00023125"/>
    </source>
</evidence>
<keyword evidence="5 9" id="KW-0862">Zinc</keyword>
<feature type="binding site" evidence="10">
    <location>
        <position position="130"/>
    </location>
    <ligand>
        <name>Fe cation</name>
        <dbReference type="ChEBI" id="CHEBI:24875"/>
    </ligand>
</feature>
<keyword evidence="12" id="KW-1185">Reference proteome</keyword>
<feature type="binding site" evidence="9">
    <location>
        <position position="101"/>
    </location>
    <ligand>
        <name>Zn(2+)</name>
        <dbReference type="ChEBI" id="CHEBI:29105"/>
    </ligand>
</feature>
<keyword evidence="6" id="KW-0805">Transcription regulation</keyword>
<sequence length="142" mass="16780">MSQTNLIESALETMKANGLKYTKKREAMISFLIRRNRYVSAREVYDFMQNDYQGISYDTIYRNLHDFETLNLLEETELNGEKKFRFQCCQGEVGHHHHFICTVCGKTKEIHMCPMDFFAEQLAGCEIEGHRFEIFGRCEDCR</sequence>
<proteinExistence type="inferred from homology"/>
<dbReference type="GO" id="GO:0000976">
    <property type="term" value="F:transcription cis-regulatory region binding"/>
    <property type="evidence" value="ECO:0007669"/>
    <property type="project" value="TreeGrafter"/>
</dbReference>
<evidence type="ECO:0000256" key="9">
    <source>
        <dbReference type="PIRSR" id="PIRSR602481-1"/>
    </source>
</evidence>
<dbReference type="PANTHER" id="PTHR33202">
    <property type="entry name" value="ZINC UPTAKE REGULATION PROTEIN"/>
    <property type="match status" value="1"/>
</dbReference>
<keyword evidence="10" id="KW-0408">Iron</keyword>
<comment type="caution">
    <text evidence="11">The sequence shown here is derived from an EMBL/GenBank/DDBJ whole genome shotgun (WGS) entry which is preliminary data.</text>
</comment>
<dbReference type="GO" id="GO:0008270">
    <property type="term" value="F:zinc ion binding"/>
    <property type="evidence" value="ECO:0007669"/>
    <property type="project" value="TreeGrafter"/>
</dbReference>
<dbReference type="RefSeq" id="WP_067391825.1">
    <property type="nucleotide sequence ID" value="NZ_JXKH01000001.1"/>
</dbReference>
<dbReference type="InterPro" id="IPR036390">
    <property type="entry name" value="WH_DNA-bd_sf"/>
</dbReference>
<evidence type="ECO:0000313" key="11">
    <source>
        <dbReference type="EMBL" id="OJG20016.1"/>
    </source>
</evidence>
<name>A0A1L8RJS8_9ENTE</name>
<evidence type="ECO:0000256" key="3">
    <source>
        <dbReference type="ARBA" id="ARBA00022490"/>
    </source>
</evidence>
<evidence type="ECO:0000256" key="4">
    <source>
        <dbReference type="ARBA" id="ARBA00022491"/>
    </source>
</evidence>
<evidence type="ECO:0000256" key="10">
    <source>
        <dbReference type="PIRSR" id="PIRSR602481-2"/>
    </source>
</evidence>
<feature type="binding site" evidence="9">
    <location>
        <position position="141"/>
    </location>
    <ligand>
        <name>Zn(2+)</name>
        <dbReference type="ChEBI" id="CHEBI:29105"/>
    </ligand>
</feature>
<feature type="binding site" evidence="9">
    <location>
        <position position="104"/>
    </location>
    <ligand>
        <name>Zn(2+)</name>
        <dbReference type="ChEBI" id="CHEBI:29105"/>
    </ligand>
</feature>